<evidence type="ECO:0000313" key="3">
    <source>
        <dbReference type="Proteomes" id="UP000063789"/>
    </source>
</evidence>
<evidence type="ECO:0008006" key="4">
    <source>
        <dbReference type="Google" id="ProtNLM"/>
    </source>
</evidence>
<evidence type="ECO:0000313" key="2">
    <source>
        <dbReference type="EMBL" id="ALG84578.1"/>
    </source>
</evidence>
<dbReference type="STRING" id="1136941.ACH46_08820"/>
<dbReference type="OrthoDB" id="4829830at2"/>
<organism evidence="2 3">
    <name type="scientific">Gordonia phthalatica</name>
    <dbReference type="NCBI Taxonomy" id="1136941"/>
    <lineage>
        <taxon>Bacteria</taxon>
        <taxon>Bacillati</taxon>
        <taxon>Actinomycetota</taxon>
        <taxon>Actinomycetes</taxon>
        <taxon>Mycobacteriales</taxon>
        <taxon>Gordoniaceae</taxon>
        <taxon>Gordonia</taxon>
    </lineage>
</organism>
<proteinExistence type="predicted"/>
<sequence length="242" mass="26301">MGDFPIPDQPISIAAALRWAWAQFRAHPLSMIVPGVMSALGAFVVTAISRTLAVDEPKIHVNDLNREFTFSDVFDPPTLDARTIIIAIILYLLSVNVTLYFQNSTVSGAIRVARGERIGPKAFLVPMHFRNTVRTVTIACVALVLGFVLFVVPAVVVLYLWQFSVLITIGTETGPINSVKASYRITTRRVVASLLTLVVCIGLMVIGYLICFVGLIVAGPLAALVQVHCFRQIMGLPIAEPA</sequence>
<keyword evidence="1" id="KW-0472">Membrane</keyword>
<gene>
    <name evidence="2" type="ORF">ACH46_08820</name>
</gene>
<feature type="transmembrane region" description="Helical" evidence="1">
    <location>
        <begin position="81"/>
        <end position="101"/>
    </location>
</feature>
<dbReference type="AlphaFoldDB" id="A0A0N9N8T1"/>
<reference evidence="2 3" key="2">
    <citation type="journal article" date="2017" name="Int. J. Syst. Evol. Microbiol.">
        <title>Gordonia phthalatica sp. nov., a di-n-butyl phthalate-degrading bacterium isolated from activated sludge.</title>
        <authorList>
            <person name="Jin D."/>
            <person name="Kong X."/>
            <person name="Jia M."/>
            <person name="Yu X."/>
            <person name="Wang X."/>
            <person name="Zhuang X."/>
            <person name="Deng Y."/>
            <person name="Bai Z."/>
        </authorList>
    </citation>
    <scope>NUCLEOTIDE SEQUENCE [LARGE SCALE GENOMIC DNA]</scope>
    <source>
        <strain evidence="2 3">QH-11</strain>
    </source>
</reference>
<evidence type="ECO:0000256" key="1">
    <source>
        <dbReference type="SAM" id="Phobius"/>
    </source>
</evidence>
<accession>A0A0N9N8T1</accession>
<dbReference type="Proteomes" id="UP000063789">
    <property type="component" value="Chromosome"/>
</dbReference>
<feature type="transmembrane region" description="Helical" evidence="1">
    <location>
        <begin position="136"/>
        <end position="161"/>
    </location>
</feature>
<feature type="transmembrane region" description="Helical" evidence="1">
    <location>
        <begin position="192"/>
        <end position="225"/>
    </location>
</feature>
<name>A0A0N9N8T1_9ACTN</name>
<dbReference type="PATRIC" id="fig|1136941.3.peg.1795"/>
<protein>
    <recommendedName>
        <fullName evidence="4">Glycerophosphoryl diester phosphodiesterase membrane domain-containing protein</fullName>
    </recommendedName>
</protein>
<dbReference type="RefSeq" id="WP_062392568.1">
    <property type="nucleotide sequence ID" value="NZ_CP011853.1"/>
</dbReference>
<dbReference type="KEGG" id="goq:ACH46_08820"/>
<keyword evidence="1" id="KW-1133">Transmembrane helix</keyword>
<keyword evidence="3" id="KW-1185">Reference proteome</keyword>
<dbReference type="EMBL" id="CP011853">
    <property type="protein sequence ID" value="ALG84578.1"/>
    <property type="molecule type" value="Genomic_DNA"/>
</dbReference>
<reference evidence="3" key="1">
    <citation type="submission" date="2015-06" db="EMBL/GenBank/DDBJ databases">
        <title>Complete genome sequence and metabolic analysis of phthalate degradation pathway in Gordonia sp. QH-11.</title>
        <authorList>
            <person name="Jin D."/>
            <person name="Kong X."/>
            <person name="Bai Z."/>
        </authorList>
    </citation>
    <scope>NUCLEOTIDE SEQUENCE [LARGE SCALE GENOMIC DNA]</scope>
    <source>
        <strain evidence="3">QH-11</strain>
    </source>
</reference>
<keyword evidence="1" id="KW-0812">Transmembrane</keyword>
<feature type="transmembrane region" description="Helical" evidence="1">
    <location>
        <begin position="28"/>
        <end position="48"/>
    </location>
</feature>